<comment type="caution">
    <text evidence="4">The sequence shown here is derived from an EMBL/GenBank/DDBJ whole genome shotgun (WGS) entry which is preliminary data.</text>
</comment>
<organism evidence="4 5">
    <name type="scientific">Terrimicrobium sacchariphilum</name>
    <dbReference type="NCBI Taxonomy" id="690879"/>
    <lineage>
        <taxon>Bacteria</taxon>
        <taxon>Pseudomonadati</taxon>
        <taxon>Verrucomicrobiota</taxon>
        <taxon>Terrimicrobiia</taxon>
        <taxon>Terrimicrobiales</taxon>
        <taxon>Terrimicrobiaceae</taxon>
        <taxon>Terrimicrobium</taxon>
    </lineage>
</organism>
<dbReference type="InterPro" id="IPR041483">
    <property type="entry name" value="TetR_C_34"/>
</dbReference>
<keyword evidence="1 2" id="KW-0238">DNA-binding</keyword>
<gene>
    <name evidence="4" type="ORF">TSACC_2318</name>
</gene>
<proteinExistence type="predicted"/>
<protein>
    <submittedName>
        <fullName evidence="4">DNA-binding transcriptional regulator, AcrR family</fullName>
    </submittedName>
</protein>
<dbReference type="Pfam" id="PF00440">
    <property type="entry name" value="TetR_N"/>
    <property type="match status" value="1"/>
</dbReference>
<dbReference type="PANTHER" id="PTHR30055">
    <property type="entry name" value="HTH-TYPE TRANSCRIPTIONAL REGULATOR RUTR"/>
    <property type="match status" value="1"/>
</dbReference>
<sequence length="231" mass="25352">MAAKKIPAFSRARTPEQIESRQSAILAAAYDLLKEKGLENVSLGDIATRAGTVKSNLYRYFESREHIYLLVLQRHGVQWAADVQAALHRLRGRGTPARVARAVTATFLKHGDYSRMVGVFNPVLEHALTPALVLNFRIGFLARRKLLAAAMAHALPALSEEAALELTIPIFAHVGGIWPLCQISADTRQLLSAPEHAHLVIDFETEMSRFLQTLITGALSTDSRPSKAPKG</sequence>
<dbReference type="InterPro" id="IPR050109">
    <property type="entry name" value="HTH-type_TetR-like_transc_reg"/>
</dbReference>
<dbReference type="InterPro" id="IPR009057">
    <property type="entry name" value="Homeodomain-like_sf"/>
</dbReference>
<reference evidence="5" key="1">
    <citation type="journal article" date="2017" name="Genome Announc.">
        <title>Draft Genome Sequence of Terrimicrobium sacchariphilum NM-5T, a Facultative Anaerobic Soil Bacterium of the Class Spartobacteria.</title>
        <authorList>
            <person name="Qiu Y.L."/>
            <person name="Tourlousse D.M."/>
            <person name="Matsuura N."/>
            <person name="Ohashi A."/>
            <person name="Sekiguchi Y."/>
        </authorList>
    </citation>
    <scope>NUCLEOTIDE SEQUENCE [LARGE SCALE GENOMIC DNA]</scope>
    <source>
        <strain evidence="5">NM-5</strain>
    </source>
</reference>
<evidence type="ECO:0000313" key="5">
    <source>
        <dbReference type="Proteomes" id="UP000076023"/>
    </source>
</evidence>
<accession>A0A146G370</accession>
<name>A0A146G370_TERSA</name>
<evidence type="ECO:0000259" key="3">
    <source>
        <dbReference type="PROSITE" id="PS50977"/>
    </source>
</evidence>
<dbReference type="STRING" id="690879.TSACC_2318"/>
<dbReference type="Proteomes" id="UP000076023">
    <property type="component" value="Unassembled WGS sequence"/>
</dbReference>
<dbReference type="RefSeq" id="WP_075077790.1">
    <property type="nucleotide sequence ID" value="NZ_BDCO01000002.1"/>
</dbReference>
<dbReference type="EMBL" id="BDCO01000002">
    <property type="protein sequence ID" value="GAT31923.1"/>
    <property type="molecule type" value="Genomic_DNA"/>
</dbReference>
<dbReference type="SUPFAM" id="SSF46689">
    <property type="entry name" value="Homeodomain-like"/>
    <property type="match status" value="1"/>
</dbReference>
<dbReference type="Pfam" id="PF17929">
    <property type="entry name" value="TetR_C_34"/>
    <property type="match status" value="1"/>
</dbReference>
<dbReference type="InterPro" id="IPR001647">
    <property type="entry name" value="HTH_TetR"/>
</dbReference>
<evidence type="ECO:0000256" key="2">
    <source>
        <dbReference type="PROSITE-ProRule" id="PRU00335"/>
    </source>
</evidence>
<dbReference type="Gene3D" id="1.10.357.10">
    <property type="entry name" value="Tetracycline Repressor, domain 2"/>
    <property type="match status" value="1"/>
</dbReference>
<evidence type="ECO:0000313" key="4">
    <source>
        <dbReference type="EMBL" id="GAT31923.1"/>
    </source>
</evidence>
<dbReference type="PRINTS" id="PR00455">
    <property type="entry name" value="HTHTETR"/>
</dbReference>
<dbReference type="InParanoid" id="A0A146G370"/>
<feature type="DNA-binding region" description="H-T-H motif" evidence="2">
    <location>
        <begin position="42"/>
        <end position="61"/>
    </location>
</feature>
<feature type="domain" description="HTH tetR-type" evidence="3">
    <location>
        <begin position="19"/>
        <end position="79"/>
    </location>
</feature>
<dbReference type="OrthoDB" id="9812993at2"/>
<dbReference type="PANTHER" id="PTHR30055:SF178">
    <property type="entry name" value="POSSIBLE TRANSCRIPTIONAL REGULATORY PROTEIN"/>
    <property type="match status" value="1"/>
</dbReference>
<evidence type="ECO:0000256" key="1">
    <source>
        <dbReference type="ARBA" id="ARBA00023125"/>
    </source>
</evidence>
<dbReference type="GO" id="GO:0000976">
    <property type="term" value="F:transcription cis-regulatory region binding"/>
    <property type="evidence" value="ECO:0007669"/>
    <property type="project" value="TreeGrafter"/>
</dbReference>
<dbReference type="GO" id="GO:0003700">
    <property type="term" value="F:DNA-binding transcription factor activity"/>
    <property type="evidence" value="ECO:0007669"/>
    <property type="project" value="TreeGrafter"/>
</dbReference>
<dbReference type="AlphaFoldDB" id="A0A146G370"/>
<dbReference type="PROSITE" id="PS50977">
    <property type="entry name" value="HTH_TETR_2"/>
    <property type="match status" value="1"/>
</dbReference>
<keyword evidence="5" id="KW-1185">Reference proteome</keyword>